<dbReference type="PROSITE" id="PS00088">
    <property type="entry name" value="SOD_MN"/>
    <property type="match status" value="1"/>
</dbReference>
<evidence type="ECO:0000256" key="9">
    <source>
        <dbReference type="ARBA" id="ARBA00023004"/>
    </source>
</evidence>
<dbReference type="AlphaFoldDB" id="A0A9P0ZUR9"/>
<feature type="domain" description="Manganese/iron superoxide dismutase C-terminal" evidence="13">
    <location>
        <begin position="196"/>
        <end position="258"/>
    </location>
</feature>
<feature type="coiled-coil region" evidence="11">
    <location>
        <begin position="262"/>
        <end position="289"/>
    </location>
</feature>
<dbReference type="PANTHER" id="PTHR42769:SF3">
    <property type="entry name" value="SUPEROXIDE DISMUTASE [FE] 2, CHLOROPLASTIC"/>
    <property type="match status" value="1"/>
</dbReference>
<evidence type="ECO:0000256" key="3">
    <source>
        <dbReference type="ARBA" id="ARBA00008714"/>
    </source>
</evidence>
<sequence>MMTAVASTIPLSFAFFSRQDFLGSKYNNCGCREQKAKFKRGGFQKIRAAFELKPPPYPMNALEPHMSRETFEYHWGKHHRAYVESLNKHILGTELEGMRLEDIVLATYNKGDMLPSFNNAAQAWNHAFFWESMKPGGGGEPSGELLELINRDFGSFDMFVKEFKIAAATQFGSGWAWLAYKANKLNVENAINPLPSDKDKKLVIVKTPNAVNPLVWDYSPLLTIDVWEHAYYLDFQNCRPDYISVFMEKLVSWEAVGSRLDAAKARVLEREVEEEKRRAEEEGQNDQTDKGVTVVYFDDNGKIFEEDASESEEAT</sequence>
<dbReference type="OrthoDB" id="239262at2759"/>
<evidence type="ECO:0000256" key="7">
    <source>
        <dbReference type="ARBA" id="ARBA00022723"/>
    </source>
</evidence>
<comment type="similarity">
    <text evidence="3">Belongs to the iron/manganese superoxide dismutase family.</text>
</comment>
<dbReference type="FunFam" id="1.10.287.990:FF:000002">
    <property type="entry name" value="Superoxide dismutase"/>
    <property type="match status" value="1"/>
</dbReference>
<evidence type="ECO:0000256" key="11">
    <source>
        <dbReference type="SAM" id="Coils"/>
    </source>
</evidence>
<proteinExistence type="inferred from homology"/>
<reference evidence="14" key="1">
    <citation type="submission" date="2022-07" db="EMBL/GenBank/DDBJ databases">
        <authorList>
            <person name="Macas J."/>
            <person name="Novak P."/>
            <person name="Neumann P."/>
        </authorList>
    </citation>
    <scope>NUCLEOTIDE SEQUENCE</scope>
</reference>
<dbReference type="Pfam" id="PF00081">
    <property type="entry name" value="Sod_Fe_N"/>
    <property type="match status" value="1"/>
</dbReference>
<protein>
    <recommendedName>
        <fullName evidence="4">superoxide dismutase</fullName>
        <ecNumber evidence="4">1.15.1.1</ecNumber>
    </recommendedName>
</protein>
<dbReference type="FunFam" id="3.55.40.20:FF:000005">
    <property type="entry name" value="Superoxide dismutase"/>
    <property type="match status" value="1"/>
</dbReference>
<dbReference type="GO" id="GO:0046872">
    <property type="term" value="F:metal ion binding"/>
    <property type="evidence" value="ECO:0007669"/>
    <property type="project" value="UniProtKB-KW"/>
</dbReference>
<name>A0A9P0ZUR9_CUSEU</name>
<dbReference type="Pfam" id="PF02777">
    <property type="entry name" value="Sod_Fe_C"/>
    <property type="match status" value="2"/>
</dbReference>
<evidence type="ECO:0000256" key="1">
    <source>
        <dbReference type="ARBA" id="ARBA00001962"/>
    </source>
</evidence>
<comment type="caution">
    <text evidence="14">The sequence shown here is derived from an EMBL/GenBank/DDBJ whole genome shotgun (WGS) entry which is preliminary data.</text>
</comment>
<dbReference type="PANTHER" id="PTHR42769">
    <property type="entry name" value="SUPEROXIDE DISMUTASE"/>
    <property type="match status" value="1"/>
</dbReference>
<feature type="domain" description="Manganese/iron superoxide dismutase N-terminal" evidence="12">
    <location>
        <begin position="50"/>
        <end position="133"/>
    </location>
</feature>
<evidence type="ECO:0000256" key="2">
    <source>
        <dbReference type="ARBA" id="ARBA00004229"/>
    </source>
</evidence>
<evidence type="ECO:0000313" key="14">
    <source>
        <dbReference type="EMBL" id="CAH9113038.1"/>
    </source>
</evidence>
<keyword evidence="6" id="KW-0934">Plastid</keyword>
<evidence type="ECO:0000259" key="12">
    <source>
        <dbReference type="Pfam" id="PF00081"/>
    </source>
</evidence>
<evidence type="ECO:0000259" key="13">
    <source>
        <dbReference type="Pfam" id="PF02777"/>
    </source>
</evidence>
<evidence type="ECO:0000256" key="10">
    <source>
        <dbReference type="ARBA" id="ARBA00049204"/>
    </source>
</evidence>
<comment type="cofactor">
    <cofactor evidence="1">
        <name>Fe cation</name>
        <dbReference type="ChEBI" id="CHEBI:24875"/>
    </cofactor>
</comment>
<dbReference type="Proteomes" id="UP001152484">
    <property type="component" value="Unassembled WGS sequence"/>
</dbReference>
<dbReference type="PRINTS" id="PR01703">
    <property type="entry name" value="MNSODISMTASE"/>
</dbReference>
<evidence type="ECO:0000256" key="4">
    <source>
        <dbReference type="ARBA" id="ARBA00012682"/>
    </source>
</evidence>
<dbReference type="Gene3D" id="1.10.287.990">
    <property type="entry name" value="Fe,Mn superoxide dismutase (SOD) domain"/>
    <property type="match status" value="1"/>
</dbReference>
<keyword evidence="9" id="KW-0408">Iron</keyword>
<keyword evidence="8" id="KW-0560">Oxidoreductase</keyword>
<dbReference type="InterPro" id="IPR036314">
    <property type="entry name" value="SOD_C_sf"/>
</dbReference>
<dbReference type="InterPro" id="IPR001189">
    <property type="entry name" value="Mn/Fe_SOD"/>
</dbReference>
<dbReference type="InterPro" id="IPR019831">
    <property type="entry name" value="Mn/Fe_SOD_N"/>
</dbReference>
<evidence type="ECO:0000256" key="8">
    <source>
        <dbReference type="ARBA" id="ARBA00023002"/>
    </source>
</evidence>
<dbReference type="EC" id="1.15.1.1" evidence="4"/>
<gene>
    <name evidence="14" type="ORF">CEURO_LOCUS19852</name>
</gene>
<keyword evidence="7" id="KW-0479">Metal-binding</keyword>
<evidence type="ECO:0000313" key="15">
    <source>
        <dbReference type="Proteomes" id="UP001152484"/>
    </source>
</evidence>
<dbReference type="EMBL" id="CAMAPE010000060">
    <property type="protein sequence ID" value="CAH9113038.1"/>
    <property type="molecule type" value="Genomic_DNA"/>
</dbReference>
<keyword evidence="15" id="KW-1185">Reference proteome</keyword>
<evidence type="ECO:0000256" key="5">
    <source>
        <dbReference type="ARBA" id="ARBA00022528"/>
    </source>
</evidence>
<accession>A0A9P0ZUR9</accession>
<comment type="subcellular location">
    <subcellularLocation>
        <location evidence="2">Plastid</location>
        <location evidence="2">Chloroplast</location>
    </subcellularLocation>
</comment>
<feature type="domain" description="Manganese/iron superoxide dismutase C-terminal" evidence="13">
    <location>
        <begin position="141"/>
        <end position="189"/>
    </location>
</feature>
<dbReference type="SUPFAM" id="SSF46609">
    <property type="entry name" value="Fe,Mn superoxide dismutase (SOD), N-terminal domain"/>
    <property type="match status" value="1"/>
</dbReference>
<comment type="catalytic activity">
    <reaction evidence="10">
        <text>2 superoxide + 2 H(+) = H2O2 + O2</text>
        <dbReference type="Rhea" id="RHEA:20696"/>
        <dbReference type="ChEBI" id="CHEBI:15378"/>
        <dbReference type="ChEBI" id="CHEBI:15379"/>
        <dbReference type="ChEBI" id="CHEBI:16240"/>
        <dbReference type="ChEBI" id="CHEBI:18421"/>
        <dbReference type="EC" id="1.15.1.1"/>
    </reaction>
</comment>
<dbReference type="InterPro" id="IPR019832">
    <property type="entry name" value="Mn/Fe_SOD_C"/>
</dbReference>
<dbReference type="SUPFAM" id="SSF54719">
    <property type="entry name" value="Fe,Mn superoxide dismutase (SOD), C-terminal domain"/>
    <property type="match status" value="1"/>
</dbReference>
<dbReference type="InterPro" id="IPR019833">
    <property type="entry name" value="Mn/Fe_SOD_BS"/>
</dbReference>
<dbReference type="GO" id="GO:0009416">
    <property type="term" value="P:response to light stimulus"/>
    <property type="evidence" value="ECO:0007669"/>
    <property type="project" value="UniProtKB-ARBA"/>
</dbReference>
<dbReference type="InterPro" id="IPR036324">
    <property type="entry name" value="Mn/Fe_SOD_N_sf"/>
</dbReference>
<dbReference type="GO" id="GO:0042644">
    <property type="term" value="C:chloroplast nucleoid"/>
    <property type="evidence" value="ECO:0007669"/>
    <property type="project" value="TreeGrafter"/>
</dbReference>
<organism evidence="14 15">
    <name type="scientific">Cuscuta europaea</name>
    <name type="common">European dodder</name>
    <dbReference type="NCBI Taxonomy" id="41803"/>
    <lineage>
        <taxon>Eukaryota</taxon>
        <taxon>Viridiplantae</taxon>
        <taxon>Streptophyta</taxon>
        <taxon>Embryophyta</taxon>
        <taxon>Tracheophyta</taxon>
        <taxon>Spermatophyta</taxon>
        <taxon>Magnoliopsida</taxon>
        <taxon>eudicotyledons</taxon>
        <taxon>Gunneridae</taxon>
        <taxon>Pentapetalae</taxon>
        <taxon>asterids</taxon>
        <taxon>lamiids</taxon>
        <taxon>Solanales</taxon>
        <taxon>Convolvulaceae</taxon>
        <taxon>Cuscuteae</taxon>
        <taxon>Cuscuta</taxon>
        <taxon>Cuscuta subgen. Cuscuta</taxon>
    </lineage>
</organism>
<keyword evidence="11" id="KW-0175">Coiled coil</keyword>
<dbReference type="Gene3D" id="3.55.40.20">
    <property type="entry name" value="Iron/manganese superoxide dismutase, C-terminal domain"/>
    <property type="match status" value="1"/>
</dbReference>
<evidence type="ECO:0000256" key="6">
    <source>
        <dbReference type="ARBA" id="ARBA00022640"/>
    </source>
</evidence>
<dbReference type="GO" id="GO:0004784">
    <property type="term" value="F:superoxide dismutase activity"/>
    <property type="evidence" value="ECO:0007669"/>
    <property type="project" value="UniProtKB-EC"/>
</dbReference>
<keyword evidence="5" id="KW-0150">Chloroplast</keyword>